<sequence>VQAGEDAITAAEMSSIDNWLKHPAAHPNVREVIDYETEFILEDTEEKERLEI</sequence>
<feature type="non-terminal residue" evidence="1">
    <location>
        <position position="1"/>
    </location>
</feature>
<reference evidence="1" key="1">
    <citation type="submission" date="2018-05" db="EMBL/GenBank/DDBJ databases">
        <authorList>
            <person name="Lanie J.A."/>
            <person name="Ng W.-L."/>
            <person name="Kazmierczak K.M."/>
            <person name="Andrzejewski T.M."/>
            <person name="Davidsen T.M."/>
            <person name="Wayne K.J."/>
            <person name="Tettelin H."/>
            <person name="Glass J.I."/>
            <person name="Rusch D."/>
            <person name="Podicherti R."/>
            <person name="Tsui H.-C.T."/>
            <person name="Winkler M.E."/>
        </authorList>
    </citation>
    <scope>NUCLEOTIDE SEQUENCE</scope>
</reference>
<gene>
    <name evidence="1" type="ORF">METZ01_LOCUS246818</name>
</gene>
<proteinExistence type="predicted"/>
<protein>
    <submittedName>
        <fullName evidence="1">Uncharacterized protein</fullName>
    </submittedName>
</protein>
<accession>A0A382I2S8</accession>
<organism evidence="1">
    <name type="scientific">marine metagenome</name>
    <dbReference type="NCBI Taxonomy" id="408172"/>
    <lineage>
        <taxon>unclassified sequences</taxon>
        <taxon>metagenomes</taxon>
        <taxon>ecological metagenomes</taxon>
    </lineage>
</organism>
<evidence type="ECO:0000313" key="1">
    <source>
        <dbReference type="EMBL" id="SVB93964.1"/>
    </source>
</evidence>
<dbReference type="EMBL" id="UINC01064878">
    <property type="protein sequence ID" value="SVB93964.1"/>
    <property type="molecule type" value="Genomic_DNA"/>
</dbReference>
<name>A0A382I2S8_9ZZZZ</name>
<dbReference type="AlphaFoldDB" id="A0A382I2S8"/>